<feature type="transmembrane region" description="Helical" evidence="7">
    <location>
        <begin position="73"/>
        <end position="93"/>
    </location>
</feature>
<dbReference type="OrthoDB" id="3173654at2"/>
<gene>
    <name evidence="9" type="ORF">CryarDRAFT_3957</name>
</gene>
<evidence type="ECO:0000256" key="5">
    <source>
        <dbReference type="ARBA" id="ARBA00022989"/>
    </source>
</evidence>
<evidence type="ECO:0000256" key="4">
    <source>
        <dbReference type="ARBA" id="ARBA00022692"/>
    </source>
</evidence>
<dbReference type="InterPro" id="IPR000515">
    <property type="entry name" value="MetI-like"/>
</dbReference>
<feature type="transmembrane region" description="Helical" evidence="7">
    <location>
        <begin position="105"/>
        <end position="126"/>
    </location>
</feature>
<evidence type="ECO:0000313" key="10">
    <source>
        <dbReference type="Proteomes" id="UP000021053"/>
    </source>
</evidence>
<dbReference type="PANTHER" id="PTHR30151">
    <property type="entry name" value="ALKANE SULFONATE ABC TRANSPORTER-RELATED, MEMBRANE SUBUNIT"/>
    <property type="match status" value="1"/>
</dbReference>
<evidence type="ECO:0000256" key="1">
    <source>
        <dbReference type="ARBA" id="ARBA00004651"/>
    </source>
</evidence>
<proteinExistence type="inferred from homology"/>
<keyword evidence="4 7" id="KW-0812">Transmembrane</keyword>
<evidence type="ECO:0000259" key="8">
    <source>
        <dbReference type="PROSITE" id="PS50928"/>
    </source>
</evidence>
<keyword evidence="10" id="KW-1185">Reference proteome</keyword>
<dbReference type="RefSeq" id="WP_035852686.1">
    <property type="nucleotide sequence ID" value="NZ_KK073874.1"/>
</dbReference>
<feature type="transmembrane region" description="Helical" evidence="7">
    <location>
        <begin position="197"/>
        <end position="216"/>
    </location>
</feature>
<evidence type="ECO:0000313" key="9">
    <source>
        <dbReference type="EMBL" id="EXG82756.1"/>
    </source>
</evidence>
<keyword evidence="2 7" id="KW-0813">Transport</keyword>
<comment type="caution">
    <text evidence="9">The sequence shown here is derived from an EMBL/GenBank/DDBJ whole genome shotgun (WGS) entry which is preliminary data.</text>
</comment>
<evidence type="ECO:0000256" key="6">
    <source>
        <dbReference type="ARBA" id="ARBA00023136"/>
    </source>
</evidence>
<comment type="subcellular location">
    <subcellularLocation>
        <location evidence="1 7">Cell membrane</location>
        <topology evidence="1 7">Multi-pass membrane protein</topology>
    </subcellularLocation>
</comment>
<protein>
    <submittedName>
        <fullName evidence="9">ABC-type nitrate/sulfonate/bicarbonate transport system, permease component</fullName>
    </submittedName>
</protein>
<dbReference type="Pfam" id="PF00528">
    <property type="entry name" value="BPD_transp_1"/>
    <property type="match status" value="1"/>
</dbReference>
<feature type="transmembrane region" description="Helical" evidence="7">
    <location>
        <begin position="228"/>
        <end position="249"/>
    </location>
</feature>
<evidence type="ECO:0000256" key="7">
    <source>
        <dbReference type="RuleBase" id="RU363032"/>
    </source>
</evidence>
<keyword evidence="3" id="KW-1003">Cell membrane</keyword>
<dbReference type="HOGENOM" id="CLU_046113_1_3_11"/>
<keyword evidence="5 7" id="KW-1133">Transmembrane helix</keyword>
<dbReference type="GO" id="GO:0005886">
    <property type="term" value="C:plasma membrane"/>
    <property type="evidence" value="ECO:0007669"/>
    <property type="project" value="UniProtKB-SubCell"/>
</dbReference>
<dbReference type="Proteomes" id="UP000021053">
    <property type="component" value="Unassembled WGS sequence"/>
</dbReference>
<keyword evidence="6 7" id="KW-0472">Membrane</keyword>
<dbReference type="PROSITE" id="PS50928">
    <property type="entry name" value="ABC_TM1"/>
    <property type="match status" value="1"/>
</dbReference>
<dbReference type="Gene3D" id="1.10.3720.10">
    <property type="entry name" value="MetI-like"/>
    <property type="match status" value="1"/>
</dbReference>
<feature type="transmembrane region" description="Helical" evidence="7">
    <location>
        <begin position="132"/>
        <end position="151"/>
    </location>
</feature>
<dbReference type="AlphaFoldDB" id="A0A011ALH8"/>
<sequence length="265" mass="28987">MRRVLRPLQWVWLLVVVLLVWELLTRTVTRSLFVPPVSEILRTFGDSWFAATPSTLFLSEEFRTNVLPSIGRIAAGYAIASVAGICGGILLGVWRPAGAFFNPLIRLGMSVPVTALLPLAIVVFGITNSMNVFLIALGCLWPILINAYDGARGIDGTMTLTARSMQLSRRRYFLNVLLPGASPAIVAGMRVSVGTAMVLMVVSELYAATSGLGYYLTQQQRLFRFPQLWSAILLIALIGILANAAFAALERSALRWHHAARGESR</sequence>
<dbReference type="SUPFAM" id="SSF161098">
    <property type="entry name" value="MetI-like"/>
    <property type="match status" value="1"/>
</dbReference>
<feature type="domain" description="ABC transmembrane type-1" evidence="8">
    <location>
        <begin position="66"/>
        <end position="250"/>
    </location>
</feature>
<dbReference type="GO" id="GO:0055085">
    <property type="term" value="P:transmembrane transport"/>
    <property type="evidence" value="ECO:0007669"/>
    <property type="project" value="InterPro"/>
</dbReference>
<dbReference type="InterPro" id="IPR035906">
    <property type="entry name" value="MetI-like_sf"/>
</dbReference>
<accession>A0A011ALH8</accession>
<dbReference type="EMBL" id="JFBT01000001">
    <property type="protein sequence ID" value="EXG82756.1"/>
    <property type="molecule type" value="Genomic_DNA"/>
</dbReference>
<evidence type="ECO:0000256" key="3">
    <source>
        <dbReference type="ARBA" id="ARBA00022475"/>
    </source>
</evidence>
<reference evidence="9 10" key="1">
    <citation type="submission" date="2013-07" db="EMBL/GenBank/DDBJ databases">
        <authorList>
            <consortium name="DOE Joint Genome Institute"/>
            <person name="Eisen J."/>
            <person name="Huntemann M."/>
            <person name="Han J."/>
            <person name="Chen A."/>
            <person name="Kyrpides N."/>
            <person name="Mavromatis K."/>
            <person name="Markowitz V."/>
            <person name="Palaniappan K."/>
            <person name="Ivanova N."/>
            <person name="Schaumberg A."/>
            <person name="Pati A."/>
            <person name="Liolios K."/>
            <person name="Nordberg H.P."/>
            <person name="Cantor M.N."/>
            <person name="Hua S.X."/>
            <person name="Woyke T."/>
        </authorList>
    </citation>
    <scope>NUCLEOTIDE SEQUENCE [LARGE SCALE GENOMIC DNA]</scope>
    <source>
        <strain evidence="9 10">DSM 44712</strain>
    </source>
</reference>
<dbReference type="CDD" id="cd06261">
    <property type="entry name" value="TM_PBP2"/>
    <property type="match status" value="1"/>
</dbReference>
<name>A0A011ALH8_9ACTN</name>
<evidence type="ECO:0000256" key="2">
    <source>
        <dbReference type="ARBA" id="ARBA00022448"/>
    </source>
</evidence>
<organism evidence="9 10">
    <name type="scientific">Cryptosporangium arvum DSM 44712</name>
    <dbReference type="NCBI Taxonomy" id="927661"/>
    <lineage>
        <taxon>Bacteria</taxon>
        <taxon>Bacillati</taxon>
        <taxon>Actinomycetota</taxon>
        <taxon>Actinomycetes</taxon>
        <taxon>Cryptosporangiales</taxon>
        <taxon>Cryptosporangiaceae</taxon>
        <taxon>Cryptosporangium</taxon>
    </lineage>
</organism>
<dbReference type="PANTHER" id="PTHR30151:SF0">
    <property type="entry name" value="ABC TRANSPORTER PERMEASE PROTEIN MJ0413-RELATED"/>
    <property type="match status" value="1"/>
</dbReference>
<comment type="similarity">
    <text evidence="7">Belongs to the binding-protein-dependent transport system permease family.</text>
</comment>
<feature type="transmembrane region" description="Helical" evidence="7">
    <location>
        <begin position="172"/>
        <end position="191"/>
    </location>
</feature>